<sequence length="69" mass="7201">MVMLAYSCAGKSTGVQLAFSAAIIYDFWFGGLAAFTSDESWGCLSDGREVLTDPSVEPALTTCVKAATA</sequence>
<gene>
    <name evidence="1" type="ORF">OOU_Y34scaffold00772g2</name>
</gene>
<accession>A0AA97NQ97</accession>
<proteinExistence type="predicted"/>
<dbReference type="AlphaFoldDB" id="A0AA97NQ97"/>
<organism evidence="1">
    <name type="scientific">Pyricularia oryzae (strain Y34)</name>
    <name type="common">Rice blast fungus</name>
    <name type="synonym">Magnaporthe oryzae</name>
    <dbReference type="NCBI Taxonomy" id="1143189"/>
    <lineage>
        <taxon>Eukaryota</taxon>
        <taxon>Fungi</taxon>
        <taxon>Dikarya</taxon>
        <taxon>Ascomycota</taxon>
        <taxon>Pezizomycotina</taxon>
        <taxon>Sordariomycetes</taxon>
        <taxon>Sordariomycetidae</taxon>
        <taxon>Magnaporthales</taxon>
        <taxon>Pyriculariaceae</taxon>
        <taxon>Pyricularia</taxon>
    </lineage>
</organism>
<dbReference type="Proteomes" id="UP000011086">
    <property type="component" value="Unassembled WGS sequence"/>
</dbReference>
<evidence type="ECO:0000313" key="1">
    <source>
        <dbReference type="EMBL" id="ELQ34326.1"/>
    </source>
</evidence>
<reference evidence="1" key="1">
    <citation type="journal article" date="2012" name="PLoS Genet.">
        <title>Comparative analysis of the genomes of two field isolates of the rice blast fungus Magnaporthe oryzae.</title>
        <authorList>
            <person name="Xue M."/>
            <person name="Yang J."/>
            <person name="Li Z."/>
            <person name="Hu S."/>
            <person name="Yao N."/>
            <person name="Dean R.A."/>
            <person name="Zhao W."/>
            <person name="Shen M."/>
            <person name="Zhang H."/>
            <person name="Li C."/>
            <person name="Liu L."/>
            <person name="Cao L."/>
            <person name="Xu X."/>
            <person name="Xing Y."/>
            <person name="Hsiang T."/>
            <person name="Zhang Z."/>
            <person name="Xu J.R."/>
            <person name="Peng Y.L."/>
        </authorList>
    </citation>
    <scope>NUCLEOTIDE SEQUENCE</scope>
    <source>
        <strain evidence="1">Y34</strain>
    </source>
</reference>
<dbReference type="EMBL" id="JH793680">
    <property type="protein sequence ID" value="ELQ34326.1"/>
    <property type="molecule type" value="Genomic_DNA"/>
</dbReference>
<name>A0AA97NQ97_PYRO3</name>
<protein>
    <submittedName>
        <fullName evidence="1">Uncharacterized protein</fullName>
    </submittedName>
</protein>